<organism evidence="10 11">
    <name type="scientific">Pseudonocardia humida</name>
    <dbReference type="NCBI Taxonomy" id="2800819"/>
    <lineage>
        <taxon>Bacteria</taxon>
        <taxon>Bacillati</taxon>
        <taxon>Actinomycetota</taxon>
        <taxon>Actinomycetes</taxon>
        <taxon>Pseudonocardiales</taxon>
        <taxon>Pseudonocardiaceae</taxon>
        <taxon>Pseudonocardia</taxon>
    </lineage>
</organism>
<dbReference type="SUPFAM" id="SSF51445">
    <property type="entry name" value="(Trans)glycosidases"/>
    <property type="match status" value="1"/>
</dbReference>
<evidence type="ECO:0000256" key="6">
    <source>
        <dbReference type="PIRNR" id="PIRNR001084"/>
    </source>
</evidence>
<proteinExistence type="inferred from homology"/>
<evidence type="ECO:0000259" key="8">
    <source>
        <dbReference type="Pfam" id="PF08532"/>
    </source>
</evidence>
<gene>
    <name evidence="10" type="ORF">KDL28_16760</name>
</gene>
<dbReference type="InterPro" id="IPR003476">
    <property type="entry name" value="Glyco_hydro_42"/>
</dbReference>
<feature type="domain" description="Beta-galactosidase trimerisation" evidence="8">
    <location>
        <begin position="386"/>
        <end position="586"/>
    </location>
</feature>
<dbReference type="EMBL" id="JAGSOV010000036">
    <property type="protein sequence ID" value="MCO1656712.1"/>
    <property type="molecule type" value="Genomic_DNA"/>
</dbReference>
<evidence type="ECO:0000256" key="5">
    <source>
        <dbReference type="ARBA" id="ARBA00023295"/>
    </source>
</evidence>
<name>A0ABT1A135_9PSEU</name>
<comment type="caution">
    <text evidence="10">The sequence shown here is derived from an EMBL/GenBank/DDBJ whole genome shotgun (WGS) entry which is preliminary data.</text>
</comment>
<dbReference type="Pfam" id="PF02449">
    <property type="entry name" value="Glyco_hydro_42"/>
    <property type="match status" value="1"/>
</dbReference>
<keyword evidence="5 6" id="KW-0326">Glycosidase</keyword>
<dbReference type="EC" id="3.2.1.23" evidence="3 6"/>
<evidence type="ECO:0000259" key="7">
    <source>
        <dbReference type="Pfam" id="PF02449"/>
    </source>
</evidence>
<dbReference type="InterPro" id="IPR013739">
    <property type="entry name" value="Beta_galactosidase_C"/>
</dbReference>
<dbReference type="CDD" id="cd03143">
    <property type="entry name" value="A4_beta-galactosidase_middle_domain"/>
    <property type="match status" value="1"/>
</dbReference>
<dbReference type="InterPro" id="IPR017853">
    <property type="entry name" value="GH"/>
</dbReference>
<dbReference type="InterPro" id="IPR013529">
    <property type="entry name" value="Glyco_hydro_42_N"/>
</dbReference>
<protein>
    <recommendedName>
        <fullName evidence="3 6">Beta-galactosidase</fullName>
        <shortName evidence="6">Beta-gal</shortName>
        <ecNumber evidence="3 6">3.2.1.23</ecNumber>
    </recommendedName>
</protein>
<dbReference type="SUPFAM" id="SSF52317">
    <property type="entry name" value="Class I glutamine amidotransferase-like"/>
    <property type="match status" value="1"/>
</dbReference>
<evidence type="ECO:0000259" key="9">
    <source>
        <dbReference type="Pfam" id="PF08533"/>
    </source>
</evidence>
<evidence type="ECO:0000256" key="1">
    <source>
        <dbReference type="ARBA" id="ARBA00001412"/>
    </source>
</evidence>
<keyword evidence="4 6" id="KW-0378">Hydrolase</keyword>
<dbReference type="InterPro" id="IPR029062">
    <property type="entry name" value="Class_I_gatase-like"/>
</dbReference>
<dbReference type="PANTHER" id="PTHR36447:SF1">
    <property type="entry name" value="BETA-GALACTOSIDASE GANA"/>
    <property type="match status" value="1"/>
</dbReference>
<keyword evidence="11" id="KW-1185">Reference proteome</keyword>
<sequence length="653" mass="71164">MGCDYNPEQWSPEVWREDVALMREAGLGFVTLGVFSWALLEPEPGRFDFGWFDEVLGLLHEGGIAVDMATATAAPPPWLTTAHPEVLPVDADGRTLWPGSRQSWCPSSPVFREHALRLVAEMARRYGGHPAVRLWHVSNELGCHNGRCWCDVSAAAFRDWLTKRYGDVDELNRAWGTAFWSQHYTSFEQVLPPRVTPAVPNPTQQLDFARFSSDALLDYHRAERDVLRELSPTVPVTTNFMVSTHQSEQDYFRWAPDQDVVSQDHYLDHRLADPRAEQAFTDDLTRGVAGGRAWLLMESATSAVNWQPVNVAKRPGELLLDSLRHVARGADAVGFFQWRASRAGAEKYHSALVPHAGPDSERFREVAALGAALAVLGEVAGSPVRADVAVLFDWDAWWACDLDSHPSAELRYPDAAHRWHRALTGLGATVDVVHPESDLSGYRLVVVPTLYLCSDAAAAGLAAYVEGGGHALVTYFSGIVDGHDHVRLGGYPGAFRDLLGVRVEEFAPLLPGATVTLDDGSRADLWAEVVTAPDAEVVSRFADGPRPGGPALTRRAVGGGVAWYLATRPDEAATTALADRIAREAGAARFEPPAPGVEVVRRGRYVFVLNPTDEPVTVFTRGVDLLAGDLPVAGSAGTVTVAARDAAVIREEE</sequence>
<accession>A0ABT1A135</accession>
<dbReference type="InterPro" id="IPR013738">
    <property type="entry name" value="Beta_galactosidase_Trimer"/>
</dbReference>
<comment type="similarity">
    <text evidence="2 6">Belongs to the glycosyl hydrolase 42 family.</text>
</comment>
<feature type="domain" description="Glycoside hydrolase family 42 N-terminal" evidence="7">
    <location>
        <begin position="4"/>
        <end position="374"/>
    </location>
</feature>
<dbReference type="InterPro" id="IPR013780">
    <property type="entry name" value="Glyco_hydro_b"/>
</dbReference>
<dbReference type="Pfam" id="PF08532">
    <property type="entry name" value="Glyco_hydro_42M"/>
    <property type="match status" value="1"/>
</dbReference>
<evidence type="ECO:0000313" key="11">
    <source>
        <dbReference type="Proteomes" id="UP001165283"/>
    </source>
</evidence>
<reference evidence="10" key="1">
    <citation type="submission" date="2021-04" db="EMBL/GenBank/DDBJ databases">
        <title>Pseudonocardia sp. nov., isolated from sandy soil of mangrove forest.</title>
        <authorList>
            <person name="Zan Z."/>
            <person name="Huang R."/>
            <person name="Liu W."/>
        </authorList>
    </citation>
    <scope>NUCLEOTIDE SEQUENCE</scope>
    <source>
        <strain evidence="10">S2-4</strain>
    </source>
</reference>
<dbReference type="PANTHER" id="PTHR36447">
    <property type="entry name" value="BETA-GALACTOSIDASE GANA"/>
    <property type="match status" value="1"/>
</dbReference>
<comment type="catalytic activity">
    <reaction evidence="1 6">
        <text>Hydrolysis of terminal non-reducing beta-D-galactose residues in beta-D-galactosides.</text>
        <dbReference type="EC" id="3.2.1.23"/>
    </reaction>
</comment>
<evidence type="ECO:0000313" key="10">
    <source>
        <dbReference type="EMBL" id="MCO1656712.1"/>
    </source>
</evidence>
<evidence type="ECO:0000256" key="3">
    <source>
        <dbReference type="ARBA" id="ARBA00012756"/>
    </source>
</evidence>
<dbReference type="Gene3D" id="3.20.20.80">
    <property type="entry name" value="Glycosidases"/>
    <property type="match status" value="1"/>
</dbReference>
<dbReference type="PIRSF" id="PIRSF001084">
    <property type="entry name" value="B-galactosidase"/>
    <property type="match status" value="1"/>
</dbReference>
<evidence type="ECO:0000256" key="4">
    <source>
        <dbReference type="ARBA" id="ARBA00022801"/>
    </source>
</evidence>
<feature type="domain" description="Beta-galactosidase C-terminal" evidence="9">
    <location>
        <begin position="596"/>
        <end position="651"/>
    </location>
</feature>
<dbReference type="Pfam" id="PF08533">
    <property type="entry name" value="Glyco_hydro_42C"/>
    <property type="match status" value="1"/>
</dbReference>
<dbReference type="Proteomes" id="UP001165283">
    <property type="component" value="Unassembled WGS sequence"/>
</dbReference>
<evidence type="ECO:0000256" key="2">
    <source>
        <dbReference type="ARBA" id="ARBA00005940"/>
    </source>
</evidence>
<dbReference type="Gene3D" id="2.60.40.1180">
    <property type="entry name" value="Golgi alpha-mannosidase II"/>
    <property type="match status" value="1"/>
</dbReference>
<dbReference type="Gene3D" id="3.40.50.880">
    <property type="match status" value="1"/>
</dbReference>